<keyword evidence="6" id="KW-0995">Kinetochore</keyword>
<evidence type="ECO:0000256" key="3">
    <source>
        <dbReference type="ARBA" id="ARBA00022454"/>
    </source>
</evidence>
<keyword evidence="9" id="KW-0137">Centromere</keyword>
<dbReference type="GO" id="GO:0005634">
    <property type="term" value="C:nucleus"/>
    <property type="evidence" value="ECO:0007669"/>
    <property type="project" value="InterPro"/>
</dbReference>
<dbReference type="GO" id="GO:0000444">
    <property type="term" value="C:MIS12/MIND type complex"/>
    <property type="evidence" value="ECO:0007669"/>
    <property type="project" value="TreeGrafter"/>
</dbReference>
<evidence type="ECO:0000256" key="4">
    <source>
        <dbReference type="ARBA" id="ARBA00022618"/>
    </source>
</evidence>
<organism evidence="10 11">
    <name type="scientific">Gossypium raimondii</name>
    <name type="common">Peruvian cotton</name>
    <name type="synonym">Gossypium klotzschianum subsp. raimondii</name>
    <dbReference type="NCBI Taxonomy" id="29730"/>
    <lineage>
        <taxon>Eukaryota</taxon>
        <taxon>Viridiplantae</taxon>
        <taxon>Streptophyta</taxon>
        <taxon>Embryophyta</taxon>
        <taxon>Tracheophyta</taxon>
        <taxon>Spermatophyta</taxon>
        <taxon>Magnoliopsida</taxon>
        <taxon>eudicotyledons</taxon>
        <taxon>Gunneridae</taxon>
        <taxon>Pentapetalae</taxon>
        <taxon>rosids</taxon>
        <taxon>malvids</taxon>
        <taxon>Malvales</taxon>
        <taxon>Malvaceae</taxon>
        <taxon>Malvoideae</taxon>
        <taxon>Gossypium</taxon>
    </lineage>
</organism>
<comment type="similarity">
    <text evidence="2">Belongs to the mis12 family.</text>
</comment>
<dbReference type="Proteomes" id="UP000032304">
    <property type="component" value="Unassembled WGS sequence"/>
</dbReference>
<dbReference type="STRING" id="29730.A0A0D2VJQ7"/>
<evidence type="ECO:0000256" key="5">
    <source>
        <dbReference type="ARBA" id="ARBA00022776"/>
    </source>
</evidence>
<dbReference type="InterPro" id="IPR008685">
    <property type="entry name" value="Centromere_Mis12"/>
</dbReference>
<dbReference type="Gramene" id="KJB84176">
    <property type="protein sequence ID" value="KJB84176"/>
    <property type="gene ID" value="B456_N008500"/>
</dbReference>
<accession>A0A0D2VJQ7</accession>
<dbReference type="PANTHER" id="PTHR14527">
    <property type="entry name" value="PROTEIN MIS12 HOMOLOG"/>
    <property type="match status" value="1"/>
</dbReference>
<dbReference type="InterPro" id="IPR015422">
    <property type="entry name" value="PyrdxlP-dep_Trfase_small"/>
</dbReference>
<keyword evidence="7" id="KW-0175">Coiled coil</keyword>
<evidence type="ECO:0000256" key="9">
    <source>
        <dbReference type="ARBA" id="ARBA00023328"/>
    </source>
</evidence>
<dbReference type="eggNOG" id="KOG1411">
    <property type="taxonomic scope" value="Eukaryota"/>
</dbReference>
<dbReference type="GO" id="GO:0051301">
    <property type="term" value="P:cell division"/>
    <property type="evidence" value="ECO:0007669"/>
    <property type="project" value="UniProtKB-KW"/>
</dbReference>
<dbReference type="PANTHER" id="PTHR14527:SF2">
    <property type="entry name" value="PROTEIN MIS12 HOMOLOG"/>
    <property type="match status" value="1"/>
</dbReference>
<evidence type="ECO:0000256" key="2">
    <source>
        <dbReference type="ARBA" id="ARBA00008643"/>
    </source>
</evidence>
<keyword evidence="8" id="KW-0131">Cell cycle</keyword>
<dbReference type="Pfam" id="PF05859">
    <property type="entry name" value="Mis12"/>
    <property type="match status" value="1"/>
</dbReference>
<evidence type="ECO:0000313" key="10">
    <source>
        <dbReference type="EMBL" id="KJB84176.1"/>
    </source>
</evidence>
<evidence type="ECO:0000256" key="8">
    <source>
        <dbReference type="ARBA" id="ARBA00023306"/>
    </source>
</evidence>
<dbReference type="AlphaFoldDB" id="A0A0D2VJQ7"/>
<name>A0A0D2VJQ7_GOSRA</name>
<keyword evidence="4" id="KW-0132">Cell division</keyword>
<dbReference type="GO" id="GO:0051382">
    <property type="term" value="P:kinetochore assembly"/>
    <property type="evidence" value="ECO:0007669"/>
    <property type="project" value="TreeGrafter"/>
</dbReference>
<evidence type="ECO:0000256" key="7">
    <source>
        <dbReference type="ARBA" id="ARBA00023054"/>
    </source>
</evidence>
<evidence type="ECO:0000256" key="1">
    <source>
        <dbReference type="ARBA" id="ARBA00004629"/>
    </source>
</evidence>
<comment type="subcellular location">
    <subcellularLocation>
        <location evidence="1">Chromosome</location>
        <location evidence="1">Centromere</location>
        <location evidence="1">Kinetochore</location>
    </subcellularLocation>
</comment>
<dbReference type="EMBL" id="KB204121">
    <property type="protein sequence ID" value="KJB84176.1"/>
    <property type="molecule type" value="Genomic_DNA"/>
</dbReference>
<proteinExistence type="inferred from homology"/>
<dbReference type="GO" id="GO:0000070">
    <property type="term" value="P:mitotic sister chromatid segregation"/>
    <property type="evidence" value="ECO:0007669"/>
    <property type="project" value="TreeGrafter"/>
</dbReference>
<sequence length="101" mass="11640">MQKQLFDALSAKGTPGDWSHIIKQIGMSTFIGLIRTRTNTTPQNIVYVFYDANHRQHAKGVNYIRNMIQSSLDKRLAMWEKYCLCHCFTVPEGFSLPKNSM</sequence>
<protein>
    <submittedName>
        <fullName evidence="10">Uncharacterized protein</fullName>
    </submittedName>
</protein>
<reference evidence="10 11" key="1">
    <citation type="journal article" date="2012" name="Nature">
        <title>Repeated polyploidization of Gossypium genomes and the evolution of spinnable cotton fibres.</title>
        <authorList>
            <person name="Paterson A.H."/>
            <person name="Wendel J.F."/>
            <person name="Gundlach H."/>
            <person name="Guo H."/>
            <person name="Jenkins J."/>
            <person name="Jin D."/>
            <person name="Llewellyn D."/>
            <person name="Showmaker K.C."/>
            <person name="Shu S."/>
            <person name="Udall J."/>
            <person name="Yoo M.J."/>
            <person name="Byers R."/>
            <person name="Chen W."/>
            <person name="Doron-Faigenboim A."/>
            <person name="Duke M.V."/>
            <person name="Gong L."/>
            <person name="Grimwood J."/>
            <person name="Grover C."/>
            <person name="Grupp K."/>
            <person name="Hu G."/>
            <person name="Lee T.H."/>
            <person name="Li J."/>
            <person name="Lin L."/>
            <person name="Liu T."/>
            <person name="Marler B.S."/>
            <person name="Page J.T."/>
            <person name="Roberts A.W."/>
            <person name="Romanel E."/>
            <person name="Sanders W.S."/>
            <person name="Szadkowski E."/>
            <person name="Tan X."/>
            <person name="Tang H."/>
            <person name="Xu C."/>
            <person name="Wang J."/>
            <person name="Wang Z."/>
            <person name="Zhang D."/>
            <person name="Zhang L."/>
            <person name="Ashrafi H."/>
            <person name="Bedon F."/>
            <person name="Bowers J.E."/>
            <person name="Brubaker C.L."/>
            <person name="Chee P.W."/>
            <person name="Das S."/>
            <person name="Gingle A.R."/>
            <person name="Haigler C.H."/>
            <person name="Harker D."/>
            <person name="Hoffmann L.V."/>
            <person name="Hovav R."/>
            <person name="Jones D.C."/>
            <person name="Lemke C."/>
            <person name="Mansoor S."/>
            <person name="ur Rahman M."/>
            <person name="Rainville L.N."/>
            <person name="Rambani A."/>
            <person name="Reddy U.K."/>
            <person name="Rong J.K."/>
            <person name="Saranga Y."/>
            <person name="Scheffler B.E."/>
            <person name="Scheffler J.A."/>
            <person name="Stelly D.M."/>
            <person name="Triplett B.A."/>
            <person name="Van Deynze A."/>
            <person name="Vaslin M.F."/>
            <person name="Waghmare V.N."/>
            <person name="Walford S.A."/>
            <person name="Wright R.J."/>
            <person name="Zaki E.A."/>
            <person name="Zhang T."/>
            <person name="Dennis E.S."/>
            <person name="Mayer K.F."/>
            <person name="Peterson D.G."/>
            <person name="Rokhsar D.S."/>
            <person name="Wang X."/>
            <person name="Schmutz J."/>
        </authorList>
    </citation>
    <scope>NUCLEOTIDE SEQUENCE [LARGE SCALE GENOMIC DNA]</scope>
</reference>
<keyword evidence="11" id="KW-1185">Reference proteome</keyword>
<evidence type="ECO:0000256" key="6">
    <source>
        <dbReference type="ARBA" id="ARBA00022838"/>
    </source>
</evidence>
<gene>
    <name evidence="10" type="ORF">B456_N008500</name>
</gene>
<keyword evidence="5" id="KW-0498">Mitosis</keyword>
<keyword evidence="3" id="KW-0158">Chromosome</keyword>
<dbReference type="Gene3D" id="3.90.1150.10">
    <property type="entry name" value="Aspartate Aminotransferase, domain 1"/>
    <property type="match status" value="1"/>
</dbReference>
<evidence type="ECO:0000313" key="11">
    <source>
        <dbReference type="Proteomes" id="UP000032304"/>
    </source>
</evidence>